<dbReference type="InterPro" id="IPR019786">
    <property type="entry name" value="Zinc_finger_PHD-type_CS"/>
</dbReference>
<reference evidence="8 9" key="1">
    <citation type="submission" date="2016-04" db="EMBL/GenBank/DDBJ databases">
        <title>The genome of Intoshia linei affirms orthonectids as highly simplified spiralians.</title>
        <authorList>
            <person name="Mikhailov K.V."/>
            <person name="Slusarev G.S."/>
            <person name="Nikitin M.A."/>
            <person name="Logacheva M.D."/>
            <person name="Penin A."/>
            <person name="Aleoshin V."/>
            <person name="Panchin Y.V."/>
        </authorList>
    </citation>
    <scope>NUCLEOTIDE SEQUENCE [LARGE SCALE GENOMIC DNA]</scope>
    <source>
        <strain evidence="8">Intl2013</strain>
        <tissue evidence="8">Whole animal</tissue>
    </source>
</reference>
<comment type="caution">
    <text evidence="8">The sequence shown here is derived from an EMBL/GenBank/DDBJ whole genome shotgun (WGS) entry which is preliminary data.</text>
</comment>
<keyword evidence="5" id="KW-0539">Nucleus</keyword>
<comment type="subcellular location">
    <subcellularLocation>
        <location evidence="1">Nucleus</location>
    </subcellularLocation>
</comment>
<keyword evidence="3 6" id="KW-0863">Zinc-finger</keyword>
<dbReference type="EMBL" id="LWCA01000616">
    <property type="protein sequence ID" value="OAF67617.1"/>
    <property type="molecule type" value="Genomic_DNA"/>
</dbReference>
<evidence type="ECO:0000256" key="4">
    <source>
        <dbReference type="ARBA" id="ARBA00022833"/>
    </source>
</evidence>
<evidence type="ECO:0000313" key="8">
    <source>
        <dbReference type="EMBL" id="OAF67617.1"/>
    </source>
</evidence>
<name>A0A177B001_9BILA</name>
<dbReference type="Proteomes" id="UP000078046">
    <property type="component" value="Unassembled WGS sequence"/>
</dbReference>
<evidence type="ECO:0000256" key="5">
    <source>
        <dbReference type="ARBA" id="ARBA00023242"/>
    </source>
</evidence>
<dbReference type="Gene3D" id="3.30.40.10">
    <property type="entry name" value="Zinc/RING finger domain, C3HC4 (zinc finger)"/>
    <property type="match status" value="1"/>
</dbReference>
<dbReference type="AlphaFoldDB" id="A0A177B001"/>
<evidence type="ECO:0000313" key="9">
    <source>
        <dbReference type="Proteomes" id="UP000078046"/>
    </source>
</evidence>
<dbReference type="InterPro" id="IPR001965">
    <property type="entry name" value="Znf_PHD"/>
</dbReference>
<dbReference type="SMART" id="SM00249">
    <property type="entry name" value="PHD"/>
    <property type="match status" value="1"/>
</dbReference>
<dbReference type="GO" id="GO:0048188">
    <property type="term" value="C:Set1C/COMPASS complex"/>
    <property type="evidence" value="ECO:0007669"/>
    <property type="project" value="InterPro"/>
</dbReference>
<keyword evidence="4" id="KW-0862">Zinc</keyword>
<evidence type="ECO:0000256" key="2">
    <source>
        <dbReference type="ARBA" id="ARBA00022723"/>
    </source>
</evidence>
<dbReference type="SUPFAM" id="SSF57903">
    <property type="entry name" value="FYVE/PHD zinc finger"/>
    <property type="match status" value="1"/>
</dbReference>
<keyword evidence="2" id="KW-0479">Metal-binding</keyword>
<dbReference type="GO" id="GO:0008270">
    <property type="term" value="F:zinc ion binding"/>
    <property type="evidence" value="ECO:0007669"/>
    <property type="project" value="UniProtKB-KW"/>
</dbReference>
<feature type="domain" description="PHD-type" evidence="7">
    <location>
        <begin position="109"/>
        <end position="158"/>
    </location>
</feature>
<sequence length="205" mass="24434">MINQNLDEHLATTLVIKAAIPEVKIRDFANLKGIQKFFTQNIAIAFSYSKSLSLLLTNNMKAMIEFFQRFNYTNLYSNITLFDPLIIYMLALPWDFQKSYSRLWYLCKESKCKCGKLEYDFMIECDTCKDWFHGRCVKLKKTEADKMQNFVCKNCKKLEMKMYKKRPNKFKDFVVENQILMKIKSYDHNEKVVVEKTNLKIMVEK</sequence>
<dbReference type="InterPro" id="IPR013083">
    <property type="entry name" value="Znf_RING/FYVE/PHD"/>
</dbReference>
<organism evidence="8 9">
    <name type="scientific">Intoshia linei</name>
    <dbReference type="NCBI Taxonomy" id="1819745"/>
    <lineage>
        <taxon>Eukaryota</taxon>
        <taxon>Metazoa</taxon>
        <taxon>Spiralia</taxon>
        <taxon>Lophotrochozoa</taxon>
        <taxon>Mesozoa</taxon>
        <taxon>Orthonectida</taxon>
        <taxon>Rhopaluridae</taxon>
        <taxon>Intoshia</taxon>
    </lineage>
</organism>
<proteinExistence type="predicted"/>
<evidence type="ECO:0000256" key="1">
    <source>
        <dbReference type="ARBA" id="ARBA00004123"/>
    </source>
</evidence>
<dbReference type="InterPro" id="IPR011011">
    <property type="entry name" value="Znf_FYVE_PHD"/>
</dbReference>
<dbReference type="PANTHER" id="PTHR46174">
    <property type="entry name" value="CXXC-TYPE ZINC FINGER PROTEIN 1"/>
    <property type="match status" value="1"/>
</dbReference>
<protein>
    <recommendedName>
        <fullName evidence="7">PHD-type domain-containing protein</fullName>
    </recommendedName>
</protein>
<dbReference type="OrthoDB" id="6288059at2759"/>
<dbReference type="PROSITE" id="PS50016">
    <property type="entry name" value="ZF_PHD_2"/>
    <property type="match status" value="1"/>
</dbReference>
<dbReference type="InterPro" id="IPR019787">
    <property type="entry name" value="Znf_PHD-finger"/>
</dbReference>
<keyword evidence="9" id="KW-1185">Reference proteome</keyword>
<dbReference type="GO" id="GO:0045893">
    <property type="term" value="P:positive regulation of DNA-templated transcription"/>
    <property type="evidence" value="ECO:0007669"/>
    <property type="project" value="TreeGrafter"/>
</dbReference>
<gene>
    <name evidence="8" type="ORF">A3Q56_04671</name>
</gene>
<evidence type="ECO:0000259" key="7">
    <source>
        <dbReference type="PROSITE" id="PS50016"/>
    </source>
</evidence>
<dbReference type="PROSITE" id="PS01359">
    <property type="entry name" value="ZF_PHD_1"/>
    <property type="match status" value="1"/>
</dbReference>
<dbReference type="PANTHER" id="PTHR46174:SF1">
    <property type="entry name" value="CXXC-TYPE ZINC FINGER PROTEIN 1"/>
    <property type="match status" value="1"/>
</dbReference>
<evidence type="ECO:0000256" key="3">
    <source>
        <dbReference type="ARBA" id="ARBA00022771"/>
    </source>
</evidence>
<dbReference type="Pfam" id="PF00628">
    <property type="entry name" value="PHD"/>
    <property type="match status" value="1"/>
</dbReference>
<evidence type="ECO:0000256" key="6">
    <source>
        <dbReference type="PROSITE-ProRule" id="PRU00146"/>
    </source>
</evidence>
<accession>A0A177B001</accession>
<dbReference type="InterPro" id="IPR037869">
    <property type="entry name" value="Spp1/CFP1"/>
</dbReference>